<sequence>MRVLIHVDDIEPLLYGNQEQVLNVAVATVYQQNENMVVDSILPVHDTPNAKTQQLDEREETIFDDTLAGREARELYLLSKMGFGDTNKEGDFEKYFERMAAASRHEDPTEYLKTQQGVSHEEKISEEVCSILNQSCDKSPSKTVLKEVENSREKVVNNTKKQQVNTKVEGNKKNWKHLVRANVVTEGARKNKKIVEINDNLVDVEVTDLCSPYVRDKRKGGNVKSLTSDME</sequence>
<dbReference type="EMBL" id="JAJAGQ010000009">
    <property type="protein sequence ID" value="KAJ8554310.1"/>
    <property type="molecule type" value="Genomic_DNA"/>
</dbReference>
<evidence type="ECO:0000313" key="1">
    <source>
        <dbReference type="EMBL" id="KAJ8554310.1"/>
    </source>
</evidence>
<name>A0A9Q1M8X8_9SOLA</name>
<keyword evidence="2" id="KW-1185">Reference proteome</keyword>
<dbReference type="AlphaFoldDB" id="A0A9Q1M8X8"/>
<gene>
    <name evidence="1" type="ORF">K7X08_024988</name>
</gene>
<dbReference type="Proteomes" id="UP001152561">
    <property type="component" value="Unassembled WGS sequence"/>
</dbReference>
<reference evidence="2" key="1">
    <citation type="journal article" date="2023" name="Proc. Natl. Acad. Sci. U.S.A.">
        <title>Genomic and structural basis for evolution of tropane alkaloid biosynthesis.</title>
        <authorList>
            <person name="Wanga Y.-J."/>
            <person name="Taina T."/>
            <person name="Yua J.-Y."/>
            <person name="Lia J."/>
            <person name="Xua B."/>
            <person name="Chenc J."/>
            <person name="D'Auriad J.C."/>
            <person name="Huanga J.-P."/>
            <person name="Huanga S.-X."/>
        </authorList>
    </citation>
    <scope>NUCLEOTIDE SEQUENCE [LARGE SCALE GENOMIC DNA]</scope>
    <source>
        <strain evidence="2">cv. KIB-2019</strain>
    </source>
</reference>
<accession>A0A9Q1M8X8</accession>
<organism evidence="1 2">
    <name type="scientific">Anisodus acutangulus</name>
    <dbReference type="NCBI Taxonomy" id="402998"/>
    <lineage>
        <taxon>Eukaryota</taxon>
        <taxon>Viridiplantae</taxon>
        <taxon>Streptophyta</taxon>
        <taxon>Embryophyta</taxon>
        <taxon>Tracheophyta</taxon>
        <taxon>Spermatophyta</taxon>
        <taxon>Magnoliopsida</taxon>
        <taxon>eudicotyledons</taxon>
        <taxon>Gunneridae</taxon>
        <taxon>Pentapetalae</taxon>
        <taxon>asterids</taxon>
        <taxon>lamiids</taxon>
        <taxon>Solanales</taxon>
        <taxon>Solanaceae</taxon>
        <taxon>Solanoideae</taxon>
        <taxon>Hyoscyameae</taxon>
        <taxon>Anisodus</taxon>
    </lineage>
</organism>
<protein>
    <submittedName>
        <fullName evidence="1">Uncharacterized protein</fullName>
    </submittedName>
</protein>
<comment type="caution">
    <text evidence="1">The sequence shown here is derived from an EMBL/GenBank/DDBJ whole genome shotgun (WGS) entry which is preliminary data.</text>
</comment>
<dbReference type="OrthoDB" id="1329215at2759"/>
<proteinExistence type="predicted"/>
<evidence type="ECO:0000313" key="2">
    <source>
        <dbReference type="Proteomes" id="UP001152561"/>
    </source>
</evidence>